<name>A0ABP4ASD8_9ACTN</name>
<organism evidence="2 3">
    <name type="scientific">Actinocorallia libanotica</name>
    <dbReference type="NCBI Taxonomy" id="46162"/>
    <lineage>
        <taxon>Bacteria</taxon>
        <taxon>Bacillati</taxon>
        <taxon>Actinomycetota</taxon>
        <taxon>Actinomycetes</taxon>
        <taxon>Streptosporangiales</taxon>
        <taxon>Thermomonosporaceae</taxon>
        <taxon>Actinocorallia</taxon>
    </lineage>
</organism>
<dbReference type="NCBIfam" id="NF041390">
    <property type="entry name" value="TadE_Rv3655c"/>
    <property type="match status" value="1"/>
</dbReference>
<accession>A0ABP4ASD8</accession>
<dbReference type="RefSeq" id="WP_344236784.1">
    <property type="nucleotide sequence ID" value="NZ_BAAAHH010000002.1"/>
</dbReference>
<evidence type="ECO:0000313" key="3">
    <source>
        <dbReference type="Proteomes" id="UP001500665"/>
    </source>
</evidence>
<evidence type="ECO:0000256" key="1">
    <source>
        <dbReference type="SAM" id="MobiDB-lite"/>
    </source>
</evidence>
<dbReference type="InterPro" id="IPR049790">
    <property type="entry name" value="Rv3655c/TadE"/>
</dbReference>
<dbReference type="Proteomes" id="UP001500665">
    <property type="component" value="Unassembled WGS sequence"/>
</dbReference>
<protein>
    <recommendedName>
        <fullName evidence="4">TadE-like protein</fullName>
    </recommendedName>
</protein>
<evidence type="ECO:0008006" key="4">
    <source>
        <dbReference type="Google" id="ProtNLM"/>
    </source>
</evidence>
<keyword evidence="3" id="KW-1185">Reference proteome</keyword>
<feature type="region of interest" description="Disordered" evidence="1">
    <location>
        <begin position="53"/>
        <end position="75"/>
    </location>
</feature>
<dbReference type="EMBL" id="BAAAHH010000002">
    <property type="protein sequence ID" value="GAA0939459.1"/>
    <property type="molecule type" value="Genomic_DNA"/>
</dbReference>
<reference evidence="3" key="1">
    <citation type="journal article" date="2019" name="Int. J. Syst. Evol. Microbiol.">
        <title>The Global Catalogue of Microorganisms (GCM) 10K type strain sequencing project: providing services to taxonomists for standard genome sequencing and annotation.</title>
        <authorList>
            <consortium name="The Broad Institute Genomics Platform"/>
            <consortium name="The Broad Institute Genome Sequencing Center for Infectious Disease"/>
            <person name="Wu L."/>
            <person name="Ma J."/>
        </authorList>
    </citation>
    <scope>NUCLEOTIDE SEQUENCE [LARGE SCALE GENOMIC DNA]</scope>
    <source>
        <strain evidence="3">JCM 10696</strain>
    </source>
</reference>
<comment type="caution">
    <text evidence="2">The sequence shown here is derived from an EMBL/GenBank/DDBJ whole genome shotgun (WGS) entry which is preliminary data.</text>
</comment>
<gene>
    <name evidence="2" type="ORF">GCM10009550_08000</name>
</gene>
<proteinExistence type="predicted"/>
<sequence>MRHADRGTATAEVAVALPALLAVVAIALWGIAAAATRLTCVDALHIAARATARGEPLPQIRSRTLSTTPPGTTLTITRTQDSAHLTLTAPFRPLARLPLPTLTFRLTTETPTEPTQPPLPDP</sequence>
<feature type="compositionally biased region" description="Low complexity" evidence="1">
    <location>
        <begin position="62"/>
        <end position="75"/>
    </location>
</feature>
<evidence type="ECO:0000313" key="2">
    <source>
        <dbReference type="EMBL" id="GAA0939459.1"/>
    </source>
</evidence>